<dbReference type="Proteomes" id="UP001470230">
    <property type="component" value="Unassembled WGS sequence"/>
</dbReference>
<dbReference type="EMBL" id="JAPFFF010000009">
    <property type="protein sequence ID" value="KAK8881896.1"/>
    <property type="molecule type" value="Genomic_DNA"/>
</dbReference>
<sequence length="169" mass="19354">MDYRGFQKQCEDIHTANFSKFSEKTREKMLSQLRPKYCYSCAERFNFKPVTPTTMDKDRNECSTSQTVIDFFNNTFTEKVAEGVPEDLFFNADEMSADIGQPRKVLIPPNEKRGTRVNEISHVTAMVTINVAREMFPPFLILPLAYLPRNISPMIIRGQMNIGGPKMGT</sequence>
<accession>A0ABR2JSZ8</accession>
<proteinExistence type="predicted"/>
<evidence type="ECO:0000313" key="1">
    <source>
        <dbReference type="EMBL" id="KAK8881896.1"/>
    </source>
</evidence>
<name>A0ABR2JSZ8_9EUKA</name>
<keyword evidence="2" id="KW-1185">Reference proteome</keyword>
<protein>
    <submittedName>
        <fullName evidence="1">Uncharacterized protein</fullName>
    </submittedName>
</protein>
<comment type="caution">
    <text evidence="1">The sequence shown here is derived from an EMBL/GenBank/DDBJ whole genome shotgun (WGS) entry which is preliminary data.</text>
</comment>
<reference evidence="1 2" key="1">
    <citation type="submission" date="2024-04" db="EMBL/GenBank/DDBJ databases">
        <title>Tritrichomonas musculus Genome.</title>
        <authorList>
            <person name="Alves-Ferreira E."/>
            <person name="Grigg M."/>
            <person name="Lorenzi H."/>
            <person name="Galac M."/>
        </authorList>
    </citation>
    <scope>NUCLEOTIDE SEQUENCE [LARGE SCALE GENOMIC DNA]</scope>
    <source>
        <strain evidence="1 2">EAF2021</strain>
    </source>
</reference>
<evidence type="ECO:0000313" key="2">
    <source>
        <dbReference type="Proteomes" id="UP001470230"/>
    </source>
</evidence>
<gene>
    <name evidence="1" type="ORF">M9Y10_044533</name>
</gene>
<organism evidence="1 2">
    <name type="scientific">Tritrichomonas musculus</name>
    <dbReference type="NCBI Taxonomy" id="1915356"/>
    <lineage>
        <taxon>Eukaryota</taxon>
        <taxon>Metamonada</taxon>
        <taxon>Parabasalia</taxon>
        <taxon>Tritrichomonadida</taxon>
        <taxon>Tritrichomonadidae</taxon>
        <taxon>Tritrichomonas</taxon>
    </lineage>
</organism>